<organism evidence="2 3">
    <name type="scientific">Malassezia psittaci</name>
    <dbReference type="NCBI Taxonomy" id="1821823"/>
    <lineage>
        <taxon>Eukaryota</taxon>
        <taxon>Fungi</taxon>
        <taxon>Dikarya</taxon>
        <taxon>Basidiomycota</taxon>
        <taxon>Ustilaginomycotina</taxon>
        <taxon>Malasseziomycetes</taxon>
        <taxon>Malasseziales</taxon>
        <taxon>Malasseziaceae</taxon>
        <taxon>Malassezia</taxon>
    </lineage>
</organism>
<dbReference type="EMBL" id="CP118377">
    <property type="protein sequence ID" value="WFD43627.1"/>
    <property type="molecule type" value="Genomic_DNA"/>
</dbReference>
<name>A0AAF0FFF2_9BASI</name>
<gene>
    <name evidence="2" type="ORF">MPSI1_002290</name>
</gene>
<accession>A0AAF0FFF2</accession>
<dbReference type="AlphaFoldDB" id="A0AAF0FFF2"/>
<keyword evidence="1" id="KW-1133">Transmembrane helix</keyword>
<evidence type="ECO:0000313" key="2">
    <source>
        <dbReference type="EMBL" id="WFD43627.1"/>
    </source>
</evidence>
<evidence type="ECO:0000256" key="1">
    <source>
        <dbReference type="SAM" id="Phobius"/>
    </source>
</evidence>
<evidence type="ECO:0000313" key="3">
    <source>
        <dbReference type="Proteomes" id="UP001214628"/>
    </source>
</evidence>
<feature type="transmembrane region" description="Helical" evidence="1">
    <location>
        <begin position="39"/>
        <end position="60"/>
    </location>
</feature>
<reference evidence="2" key="1">
    <citation type="submission" date="2023-02" db="EMBL/GenBank/DDBJ databases">
        <title>Mating type loci evolution in Malassezia.</title>
        <authorList>
            <person name="Coelho M.A."/>
        </authorList>
    </citation>
    <scope>NUCLEOTIDE SEQUENCE</scope>
    <source>
        <strain evidence="2">CBS 14136</strain>
    </source>
</reference>
<protein>
    <submittedName>
        <fullName evidence="2">Uncharacterized protein</fullName>
    </submittedName>
</protein>
<keyword evidence="3" id="KW-1185">Reference proteome</keyword>
<keyword evidence="1" id="KW-0812">Transmembrane</keyword>
<sequence>MQDTRIDLGWATSGKTEKESRPAGLVPLQWFRRRKTMMLAGLAFFIVVFWLRIMGGVVPWRPSASMFVDPEVAELLRTIPGAVPGNLLSKGDALADAGHGGKNYPSREDLTLVLLKQLRDPSFSFADSQWPVWSTWVEGDGDLPKDTHVQFVTELKRLGNGTEDARLVSNDPHKVFGAPCKLGRETSQADAIHCVFEIVLPILEEGESATEFGGSDTLDELDRQKLLHGILQGADVL</sequence>
<proteinExistence type="predicted"/>
<dbReference type="Proteomes" id="UP001214628">
    <property type="component" value="Chromosome 3"/>
</dbReference>
<keyword evidence="1" id="KW-0472">Membrane</keyword>